<dbReference type="AlphaFoldDB" id="A0A2M7IFV0"/>
<evidence type="ECO:0000313" key="1">
    <source>
        <dbReference type="EMBL" id="PIW75407.1"/>
    </source>
</evidence>
<evidence type="ECO:0000313" key="2">
    <source>
        <dbReference type="Proteomes" id="UP000231280"/>
    </source>
</evidence>
<protein>
    <submittedName>
        <fullName evidence="1">Uncharacterized protein</fullName>
    </submittedName>
</protein>
<sequence length="167" mass="18697">NPQTIKSLEQARLETGGEIFFTDRRLFVSDMAQHGGRLVAGWIPAGKAILMKKVAETAEYTEWQSVLVGECGNPTRQIRRREYFAKTAARPQWGDHRNQRVAQPAPQPRLVQIQPVFPAERTVPIGYGPNGPIYGTQSGFLVGPFGPTQHFIPTGPVIPPAGYYWRW</sequence>
<feature type="non-terminal residue" evidence="1">
    <location>
        <position position="1"/>
    </location>
</feature>
<gene>
    <name evidence="1" type="ORF">CO002_02160</name>
</gene>
<dbReference type="EMBL" id="PFGX01000055">
    <property type="protein sequence ID" value="PIW75407.1"/>
    <property type="molecule type" value="Genomic_DNA"/>
</dbReference>
<reference evidence="2" key="1">
    <citation type="submission" date="2017-09" db="EMBL/GenBank/DDBJ databases">
        <title>Depth-based differentiation of microbial function through sediment-hosted aquifers and enrichment of novel symbionts in the deep terrestrial subsurface.</title>
        <authorList>
            <person name="Probst A.J."/>
            <person name="Ladd B."/>
            <person name="Jarett J.K."/>
            <person name="Geller-Mcgrath D.E."/>
            <person name="Sieber C.M.K."/>
            <person name="Emerson J.B."/>
            <person name="Anantharaman K."/>
            <person name="Thomas B.C."/>
            <person name="Malmstrom R."/>
            <person name="Stieglmeier M."/>
            <person name="Klingl A."/>
            <person name="Woyke T."/>
            <person name="Ryan C.M."/>
            <person name="Banfield J.F."/>
        </authorList>
    </citation>
    <scope>NUCLEOTIDE SEQUENCE [LARGE SCALE GENOMIC DNA]</scope>
</reference>
<name>A0A2M7IFV0_9BACT</name>
<dbReference type="Proteomes" id="UP000231280">
    <property type="component" value="Unassembled WGS sequence"/>
</dbReference>
<organism evidence="1 2">
    <name type="scientific">Candidatus Portnoybacteria bacterium CG_4_8_14_3_um_filter_44_10</name>
    <dbReference type="NCBI Taxonomy" id="1974802"/>
    <lineage>
        <taxon>Bacteria</taxon>
        <taxon>Candidatus Portnoyibacteriota</taxon>
    </lineage>
</organism>
<comment type="caution">
    <text evidence="1">The sequence shown here is derived from an EMBL/GenBank/DDBJ whole genome shotgun (WGS) entry which is preliminary data.</text>
</comment>
<proteinExistence type="predicted"/>
<accession>A0A2M7IFV0</accession>